<protein>
    <submittedName>
        <fullName evidence="3">Uncharacterized protein</fullName>
    </submittedName>
</protein>
<feature type="region of interest" description="Disordered" evidence="1">
    <location>
        <begin position="252"/>
        <end position="280"/>
    </location>
</feature>
<dbReference type="Proteomes" id="UP000664521">
    <property type="component" value="Unassembled WGS sequence"/>
</dbReference>
<feature type="compositionally biased region" description="Low complexity" evidence="1">
    <location>
        <begin position="124"/>
        <end position="137"/>
    </location>
</feature>
<feature type="compositionally biased region" description="Basic and acidic residues" evidence="1">
    <location>
        <begin position="184"/>
        <end position="197"/>
    </location>
</feature>
<evidence type="ECO:0000313" key="4">
    <source>
        <dbReference type="Proteomes" id="UP000664521"/>
    </source>
</evidence>
<keyword evidence="2" id="KW-1133">Transmembrane helix</keyword>
<reference evidence="3" key="1">
    <citation type="submission" date="2021-03" db="EMBL/GenBank/DDBJ databases">
        <authorList>
            <person name="Tagirdzhanova G."/>
        </authorList>
    </citation>
    <scope>NUCLEOTIDE SEQUENCE</scope>
</reference>
<evidence type="ECO:0000256" key="2">
    <source>
        <dbReference type="SAM" id="Phobius"/>
    </source>
</evidence>
<keyword evidence="2" id="KW-0812">Transmembrane</keyword>
<feature type="region of interest" description="Disordered" evidence="1">
    <location>
        <begin position="124"/>
        <end position="143"/>
    </location>
</feature>
<sequence length="280" mass="30351">MPPATLLMTTQTSPPLSSVVVFNAYSITSAHITNGQCVTTSGSPITLPTPYSFTENGLRANSIFRSSAMSAFIDYLGFTTCVGGGESATQVALVPVDNGTMITSQPTGSFIPSQTQIFNSSVTSTLSSQQTSPSASAIKTQQADTDLSPRGKIGIGIGASLLGIILLFFALRDFLRYRKRKIGDRAEKQEATSREHQPYFQPKGELEAEERGKYELEAEERRYELEENGVNELEENGINELEEDGVNEMAATEVNNDQPAHGRQELRGEEHCQELNGSGS</sequence>
<proteinExistence type="predicted"/>
<accession>A0A8H3FWT0</accession>
<dbReference type="EMBL" id="CAJPDS010000050">
    <property type="protein sequence ID" value="CAF9929143.1"/>
    <property type="molecule type" value="Genomic_DNA"/>
</dbReference>
<keyword evidence="2" id="KW-0472">Membrane</keyword>
<gene>
    <name evidence="3" type="ORF">HETSPECPRED_007296</name>
</gene>
<organism evidence="3 4">
    <name type="scientific">Heterodermia speciosa</name>
    <dbReference type="NCBI Taxonomy" id="116794"/>
    <lineage>
        <taxon>Eukaryota</taxon>
        <taxon>Fungi</taxon>
        <taxon>Dikarya</taxon>
        <taxon>Ascomycota</taxon>
        <taxon>Pezizomycotina</taxon>
        <taxon>Lecanoromycetes</taxon>
        <taxon>OSLEUM clade</taxon>
        <taxon>Lecanoromycetidae</taxon>
        <taxon>Caliciales</taxon>
        <taxon>Physciaceae</taxon>
        <taxon>Heterodermia</taxon>
    </lineage>
</organism>
<feature type="compositionally biased region" description="Basic and acidic residues" evidence="1">
    <location>
        <begin position="260"/>
        <end position="273"/>
    </location>
</feature>
<keyword evidence="4" id="KW-1185">Reference proteome</keyword>
<feature type="transmembrane region" description="Helical" evidence="2">
    <location>
        <begin position="153"/>
        <end position="171"/>
    </location>
</feature>
<dbReference type="OrthoDB" id="5409090at2759"/>
<dbReference type="AlphaFoldDB" id="A0A8H3FWT0"/>
<comment type="caution">
    <text evidence="3">The sequence shown here is derived from an EMBL/GenBank/DDBJ whole genome shotgun (WGS) entry which is preliminary data.</text>
</comment>
<evidence type="ECO:0000256" key="1">
    <source>
        <dbReference type="SAM" id="MobiDB-lite"/>
    </source>
</evidence>
<evidence type="ECO:0000313" key="3">
    <source>
        <dbReference type="EMBL" id="CAF9929143.1"/>
    </source>
</evidence>
<name>A0A8H3FWT0_9LECA</name>
<feature type="region of interest" description="Disordered" evidence="1">
    <location>
        <begin position="184"/>
        <end position="211"/>
    </location>
</feature>